<dbReference type="RefSeq" id="WP_175346815.1">
    <property type="nucleotide sequence ID" value="NZ_JABMCI010000056.1"/>
</dbReference>
<protein>
    <submittedName>
        <fullName evidence="2">Uncharacterized protein</fullName>
    </submittedName>
</protein>
<feature type="transmembrane region" description="Helical" evidence="1">
    <location>
        <begin position="220"/>
        <end position="241"/>
    </location>
</feature>
<feature type="transmembrane region" description="Helical" evidence="1">
    <location>
        <begin position="20"/>
        <end position="42"/>
    </location>
</feature>
<dbReference type="EMBL" id="JABMCI010000056">
    <property type="protein sequence ID" value="NUU16943.1"/>
    <property type="molecule type" value="Genomic_DNA"/>
</dbReference>
<evidence type="ECO:0000256" key="1">
    <source>
        <dbReference type="SAM" id="Phobius"/>
    </source>
</evidence>
<proteinExistence type="predicted"/>
<sequence length="289" mass="31706">MAALRESDVARETYRHLRMILVALAAFLLIGSIFGLVFFGKFEGSISANYLGPLRDVFVAALVGIAVCLVAYRGRTLEDFALNLAGFYALFVAFVPTDLDDTLRGIEDPAIREEMVNGIRVSTSSVLVAALVLVIAEKMTGNWPGDAIGSKPVRAKALYRLSWPFAVLFVGLVVYRIWEGEEFAWIHYAATFLLIISMSVAVACNGWPKAAGEDDLTDQPLYKAIAVGMTLGGIVVLAVAYWLFRGYHVAIAEWWEVGLFLVFWVRETFRNWDSPARAKKAAEAAAGAV</sequence>
<comment type="caution">
    <text evidence="2">The sequence shown here is derived from an EMBL/GenBank/DDBJ whole genome shotgun (WGS) entry which is preliminary data.</text>
</comment>
<keyword evidence="3" id="KW-1185">Reference proteome</keyword>
<keyword evidence="1" id="KW-0472">Membrane</keyword>
<feature type="transmembrane region" description="Helical" evidence="1">
    <location>
        <begin position="184"/>
        <end position="208"/>
    </location>
</feature>
<dbReference type="Proteomes" id="UP000565724">
    <property type="component" value="Unassembled WGS sequence"/>
</dbReference>
<feature type="transmembrane region" description="Helical" evidence="1">
    <location>
        <begin position="117"/>
        <end position="136"/>
    </location>
</feature>
<feature type="transmembrane region" description="Helical" evidence="1">
    <location>
        <begin position="157"/>
        <end position="178"/>
    </location>
</feature>
<name>A0A7Y6DWS2_9CELL</name>
<feature type="transmembrane region" description="Helical" evidence="1">
    <location>
        <begin position="80"/>
        <end position="97"/>
    </location>
</feature>
<keyword evidence="1" id="KW-0812">Transmembrane</keyword>
<reference evidence="2 3" key="1">
    <citation type="submission" date="2020-05" db="EMBL/GenBank/DDBJ databases">
        <title>Genome Sequencing of Type Strains.</title>
        <authorList>
            <person name="Lemaire J.F."/>
            <person name="Inderbitzin P."/>
            <person name="Gregorio O.A."/>
            <person name="Collins S.B."/>
            <person name="Wespe N."/>
            <person name="Knight-Connoni V."/>
        </authorList>
    </citation>
    <scope>NUCLEOTIDE SEQUENCE [LARGE SCALE GENOMIC DNA]</scope>
    <source>
        <strain evidence="2 3">ATCC 25174</strain>
    </source>
</reference>
<organism evidence="2 3">
    <name type="scientific">Cellulomonas humilata</name>
    <dbReference type="NCBI Taxonomy" id="144055"/>
    <lineage>
        <taxon>Bacteria</taxon>
        <taxon>Bacillati</taxon>
        <taxon>Actinomycetota</taxon>
        <taxon>Actinomycetes</taxon>
        <taxon>Micrococcales</taxon>
        <taxon>Cellulomonadaceae</taxon>
        <taxon>Cellulomonas</taxon>
    </lineage>
</organism>
<feature type="transmembrane region" description="Helical" evidence="1">
    <location>
        <begin position="247"/>
        <end position="265"/>
    </location>
</feature>
<keyword evidence="1" id="KW-1133">Transmembrane helix</keyword>
<evidence type="ECO:0000313" key="2">
    <source>
        <dbReference type="EMBL" id="NUU16943.1"/>
    </source>
</evidence>
<accession>A0A7Y6DWS2</accession>
<evidence type="ECO:0000313" key="3">
    <source>
        <dbReference type="Proteomes" id="UP000565724"/>
    </source>
</evidence>
<feature type="transmembrane region" description="Helical" evidence="1">
    <location>
        <begin position="54"/>
        <end position="73"/>
    </location>
</feature>
<gene>
    <name evidence="2" type="ORF">HP550_06730</name>
</gene>
<dbReference type="AlphaFoldDB" id="A0A7Y6DWS2"/>